<evidence type="ECO:0000256" key="4">
    <source>
        <dbReference type="SAM" id="MobiDB-lite"/>
    </source>
</evidence>
<dbReference type="KEGG" id="aey:CDG81_04300"/>
<dbReference type="Gene3D" id="3.30.160.100">
    <property type="entry name" value="Ribosome hibernation promotion factor-like"/>
    <property type="match status" value="1"/>
</dbReference>
<dbReference type="eggNOG" id="COG1544">
    <property type="taxonomic scope" value="Bacteria"/>
</dbReference>
<reference evidence="6 9" key="2">
    <citation type="submission" date="2017-08" db="EMBL/GenBank/DDBJ databases">
        <title>The complete genome sequence of moderately halophilic actinomycete Actinopolyspora erythraea YIM 90600, the producer of novel erythromycin, novel actinopolysporins A-C and tubercidin.</title>
        <authorList>
            <person name="Yin M."/>
            <person name="Tang S."/>
        </authorList>
    </citation>
    <scope>NUCLEOTIDE SEQUENCE [LARGE SCALE GENOMIC DNA]</scope>
    <source>
        <strain evidence="6 9">YIM 90600</strain>
    </source>
</reference>
<dbReference type="InterPro" id="IPR038416">
    <property type="entry name" value="Ribosom_S30AE_C_sf"/>
</dbReference>
<evidence type="ECO:0000256" key="3">
    <source>
        <dbReference type="HAMAP-Rule" id="MF_00839"/>
    </source>
</evidence>
<dbReference type="EMBL" id="JPMV01000031">
    <property type="protein sequence ID" value="KGI80498.1"/>
    <property type="molecule type" value="Genomic_DNA"/>
</dbReference>
<dbReference type="HOGENOM" id="CLU_071472_0_0_11"/>
<dbReference type="InterPro" id="IPR003489">
    <property type="entry name" value="RHF/RaiA"/>
</dbReference>
<keyword evidence="7" id="KW-0689">Ribosomal protein</keyword>
<comment type="similarity">
    <text evidence="3">Belongs to the HPF/YfiA ribosome-associated protein family. Long HPF subfamily.</text>
</comment>
<dbReference type="GO" id="GO:0043024">
    <property type="term" value="F:ribosomal small subunit binding"/>
    <property type="evidence" value="ECO:0007669"/>
    <property type="project" value="TreeGrafter"/>
</dbReference>
<dbReference type="HAMAP" id="MF_00839">
    <property type="entry name" value="HPF"/>
    <property type="match status" value="1"/>
</dbReference>
<dbReference type="Pfam" id="PF16321">
    <property type="entry name" value="Ribosom_S30AE_C"/>
    <property type="match status" value="1"/>
</dbReference>
<evidence type="ECO:0000313" key="9">
    <source>
        <dbReference type="Proteomes" id="UP000215043"/>
    </source>
</evidence>
<organism evidence="6 9">
    <name type="scientific">Actinopolyspora erythraea</name>
    <dbReference type="NCBI Taxonomy" id="414996"/>
    <lineage>
        <taxon>Bacteria</taxon>
        <taxon>Bacillati</taxon>
        <taxon>Actinomycetota</taxon>
        <taxon>Actinomycetes</taxon>
        <taxon>Actinopolysporales</taxon>
        <taxon>Actinopolysporaceae</taxon>
        <taxon>Actinopolyspora</taxon>
    </lineage>
</organism>
<sequence length="251" mass="28128">MDIVVKGRNVEVPSHYQQHVGEKLSRLDRYDRKAMRADVELHHERNPRQAKNCQRVEITLRGRGPAVRAEASAPDFYAALDAASTKLENRLRKMHDRRKVHYGRRNPRSVAEATAAMADRPVAVAGAGGTPRGQSRTTLLEPPAEQPRDDRARGSSTVSDSAVGNQRTSQQTEPVSGDSGVPRQREDINGYEPGRIVREKEHPATPMTVDQALYEMELVGHDFYLFFDADADKPSVVYRRKGFDYGVIRLA</sequence>
<dbReference type="SUPFAM" id="SSF69754">
    <property type="entry name" value="Ribosome binding protein Y (YfiA homologue)"/>
    <property type="match status" value="1"/>
</dbReference>
<dbReference type="Proteomes" id="UP000215043">
    <property type="component" value="Chromosome"/>
</dbReference>
<dbReference type="OrthoDB" id="9794975at2"/>
<dbReference type="InterPro" id="IPR050574">
    <property type="entry name" value="HPF/YfiA_ribosome-assoc"/>
</dbReference>
<keyword evidence="8" id="KW-1185">Reference proteome</keyword>
<keyword evidence="2 3" id="KW-0810">Translation regulation</keyword>
<evidence type="ECO:0000313" key="6">
    <source>
        <dbReference type="EMBL" id="ASU77659.1"/>
    </source>
</evidence>
<accession>A0A099D2V9</accession>
<protein>
    <recommendedName>
        <fullName evidence="3">Ribosome hibernation promoting factor</fullName>
        <shortName evidence="3">HPF</shortName>
    </recommendedName>
</protein>
<dbReference type="InterPro" id="IPR032528">
    <property type="entry name" value="Ribosom_S30AE_C"/>
</dbReference>
<comment type="function">
    <text evidence="3">Required for dimerization of active 70S ribosomes into 100S ribosomes in stationary phase; 100S ribosomes are translationally inactive and sometimes present during exponential growth.</text>
</comment>
<comment type="subcellular location">
    <subcellularLocation>
        <location evidence="3">Cytoplasm</location>
    </subcellularLocation>
</comment>
<keyword evidence="1 3" id="KW-0963">Cytoplasm</keyword>
<dbReference type="FunFam" id="3.30.505.50:FF:000002">
    <property type="entry name" value="Ribosome hibernation promoting factor"/>
    <property type="match status" value="1"/>
</dbReference>
<dbReference type="InterPro" id="IPR036567">
    <property type="entry name" value="RHF-like"/>
</dbReference>
<evidence type="ECO:0000256" key="1">
    <source>
        <dbReference type="ARBA" id="ARBA00022490"/>
    </source>
</evidence>
<keyword evidence="7" id="KW-0687">Ribonucleoprotein</keyword>
<evidence type="ECO:0000313" key="8">
    <source>
        <dbReference type="Proteomes" id="UP000029737"/>
    </source>
</evidence>
<dbReference type="NCBIfam" id="TIGR00741">
    <property type="entry name" value="yfiA"/>
    <property type="match status" value="1"/>
</dbReference>
<feature type="domain" description="Sigma 54 modulation/S30EA ribosomal protein C-terminal" evidence="5">
    <location>
        <begin position="193"/>
        <end position="247"/>
    </location>
</feature>
<feature type="region of interest" description="Disordered" evidence="4">
    <location>
        <begin position="93"/>
        <end position="195"/>
    </location>
</feature>
<dbReference type="RefSeq" id="WP_043575483.1">
    <property type="nucleotide sequence ID" value="NZ_CP022752.1"/>
</dbReference>
<evidence type="ECO:0000256" key="2">
    <source>
        <dbReference type="ARBA" id="ARBA00022845"/>
    </source>
</evidence>
<dbReference type="EMBL" id="CP022752">
    <property type="protein sequence ID" value="ASU77659.1"/>
    <property type="molecule type" value="Genomic_DNA"/>
</dbReference>
<proteinExistence type="inferred from homology"/>
<dbReference type="AlphaFoldDB" id="A0A099D2V9"/>
<dbReference type="Proteomes" id="UP000029737">
    <property type="component" value="Unassembled WGS sequence"/>
</dbReference>
<dbReference type="CDD" id="cd00552">
    <property type="entry name" value="RaiA"/>
    <property type="match status" value="1"/>
</dbReference>
<dbReference type="GO" id="GO:0022627">
    <property type="term" value="C:cytosolic small ribosomal subunit"/>
    <property type="evidence" value="ECO:0007669"/>
    <property type="project" value="TreeGrafter"/>
</dbReference>
<dbReference type="PANTHER" id="PTHR33231:SF1">
    <property type="entry name" value="30S RIBOSOMAL PROTEIN"/>
    <property type="match status" value="1"/>
</dbReference>
<evidence type="ECO:0000259" key="5">
    <source>
        <dbReference type="Pfam" id="PF16321"/>
    </source>
</evidence>
<dbReference type="PANTHER" id="PTHR33231">
    <property type="entry name" value="30S RIBOSOMAL PROTEIN"/>
    <property type="match status" value="1"/>
</dbReference>
<reference evidence="7 8" key="1">
    <citation type="journal article" date="2014" name="PLoS ONE">
        <title>Identification and Characterization of a New Erythromycin Biosynthetic Gene Cluster in Actinopolyspora erythraea YIM90600, a Novel Erythronolide-Producing Halophilic Actinomycete Isolated from Salt Field.</title>
        <authorList>
            <person name="Chen D."/>
            <person name="Feng J."/>
            <person name="Huang L."/>
            <person name="Zhang Q."/>
            <person name="Wu J."/>
            <person name="Zhu X."/>
            <person name="Duan Y."/>
            <person name="Xu Z."/>
        </authorList>
    </citation>
    <scope>NUCLEOTIDE SEQUENCE [LARGE SCALE GENOMIC DNA]</scope>
    <source>
        <strain evidence="7 8">YIM90600</strain>
    </source>
</reference>
<feature type="compositionally biased region" description="Polar residues" evidence="4">
    <location>
        <begin position="154"/>
        <end position="174"/>
    </location>
</feature>
<comment type="subunit">
    <text evidence="3">Interacts with 100S ribosomes.</text>
</comment>
<dbReference type="Pfam" id="PF02482">
    <property type="entry name" value="Ribosomal_S30AE"/>
    <property type="match status" value="1"/>
</dbReference>
<gene>
    <name evidence="6" type="primary">raiA</name>
    <name evidence="3" type="synonym">hpf</name>
    <name evidence="6" type="ORF">CDG81_04300</name>
    <name evidence="7" type="ORF">IL38_16630</name>
</gene>
<dbReference type="InterPro" id="IPR034694">
    <property type="entry name" value="HPF_long/plastid"/>
</dbReference>
<name>A0A099D2V9_9ACTN</name>
<dbReference type="Gene3D" id="3.30.505.50">
    <property type="entry name" value="Sigma 54 modulation/S30EA ribosomal protein, C-terminal domain"/>
    <property type="match status" value="1"/>
</dbReference>
<feature type="compositionally biased region" description="Basic residues" evidence="4">
    <location>
        <begin position="93"/>
        <end position="107"/>
    </location>
</feature>
<evidence type="ECO:0000313" key="7">
    <source>
        <dbReference type="EMBL" id="KGI80498.1"/>
    </source>
</evidence>
<dbReference type="GO" id="GO:0045900">
    <property type="term" value="P:negative regulation of translational elongation"/>
    <property type="evidence" value="ECO:0007669"/>
    <property type="project" value="TreeGrafter"/>
</dbReference>